<proteinExistence type="predicted"/>
<dbReference type="OrthoDB" id="122676at2157"/>
<dbReference type="Proteomes" id="UP000198535">
    <property type="component" value="Unassembled WGS sequence"/>
</dbReference>
<dbReference type="STRING" id="487685.SAMN04488696_2915"/>
<evidence type="ECO:0000313" key="1">
    <source>
        <dbReference type="EMBL" id="SFM93380.1"/>
    </source>
</evidence>
<evidence type="ECO:0000313" key="2">
    <source>
        <dbReference type="Proteomes" id="UP000198535"/>
    </source>
</evidence>
<sequence>MTIGDIFAQMGIMYSWATPDRLLDHMSTDQVMFYYEKGIHAVEMQARVFWGVLGEALNGQKKVSETDSGDKPDLKRFYELYGNKIKRG</sequence>
<gene>
    <name evidence="1" type="ORF">SAMN04488696_2915</name>
</gene>
<accession>A0A1I4UX88</accession>
<dbReference type="RefSeq" id="WP_091938218.1">
    <property type="nucleotide sequence ID" value="NZ_FOUJ01000009.1"/>
</dbReference>
<dbReference type="AlphaFoldDB" id="A0A1I4UX88"/>
<dbReference type="EMBL" id="FOUJ01000009">
    <property type="protein sequence ID" value="SFM93380.1"/>
    <property type="molecule type" value="Genomic_DNA"/>
</dbReference>
<name>A0A1I4UX88_9EURY</name>
<organism evidence="1 2">
    <name type="scientific">Methanolobus profundi</name>
    <dbReference type="NCBI Taxonomy" id="487685"/>
    <lineage>
        <taxon>Archaea</taxon>
        <taxon>Methanobacteriati</taxon>
        <taxon>Methanobacteriota</taxon>
        <taxon>Stenosarchaea group</taxon>
        <taxon>Methanomicrobia</taxon>
        <taxon>Methanosarcinales</taxon>
        <taxon>Methanosarcinaceae</taxon>
        <taxon>Methanolobus</taxon>
    </lineage>
</organism>
<keyword evidence="2" id="KW-1185">Reference proteome</keyword>
<reference evidence="2" key="1">
    <citation type="submission" date="2016-10" db="EMBL/GenBank/DDBJ databases">
        <authorList>
            <person name="Varghese N."/>
            <person name="Submissions S."/>
        </authorList>
    </citation>
    <scope>NUCLEOTIDE SEQUENCE [LARGE SCALE GENOMIC DNA]</scope>
    <source>
        <strain evidence="2">Mob M</strain>
    </source>
</reference>
<protein>
    <submittedName>
        <fullName evidence="1">Uncharacterized protein</fullName>
    </submittedName>
</protein>